<keyword evidence="6 19" id="KW-0378">Hydrolase</keyword>
<dbReference type="InParanoid" id="B2A7U7"/>
<dbReference type="HOGENOM" id="CLU_018674_0_0_9"/>
<evidence type="ECO:0000256" key="2">
    <source>
        <dbReference type="ARBA" id="ARBA00022491"/>
    </source>
</evidence>
<dbReference type="InterPro" id="IPR027417">
    <property type="entry name" value="P-loop_NTPase"/>
</dbReference>
<comment type="similarity">
    <text evidence="1 20">Belongs to the peptidase S24 family.</text>
</comment>
<reference evidence="22 23" key="1">
    <citation type="submission" date="2008-04" db="EMBL/GenBank/DDBJ databases">
        <title>Complete sequence of chromosome of Natranaerobius thermophilus JW/NM-WN-LF.</title>
        <authorList>
            <consortium name="US DOE Joint Genome Institute"/>
            <person name="Copeland A."/>
            <person name="Lucas S."/>
            <person name="Lapidus A."/>
            <person name="Glavina del Rio T."/>
            <person name="Dalin E."/>
            <person name="Tice H."/>
            <person name="Bruce D."/>
            <person name="Goodwin L."/>
            <person name="Pitluck S."/>
            <person name="Chertkov O."/>
            <person name="Brettin T."/>
            <person name="Detter J.C."/>
            <person name="Han C."/>
            <person name="Kuske C.R."/>
            <person name="Schmutz J."/>
            <person name="Larimer F."/>
            <person name="Land M."/>
            <person name="Hauser L."/>
            <person name="Kyrpides N."/>
            <person name="Lykidis A."/>
            <person name="Mesbah N.M."/>
            <person name="Wiegel J."/>
        </authorList>
    </citation>
    <scope>NUCLEOTIDE SEQUENCE [LARGE SCALE GENOMIC DNA]</scope>
    <source>
        <strain evidence="23">ATCC BAA-1301 / DSM 18059 / JW/NM-WN-LF</strain>
    </source>
</reference>
<dbReference type="SUPFAM" id="SSF52540">
    <property type="entry name" value="P-loop containing nucleoside triphosphate hydrolases"/>
    <property type="match status" value="1"/>
</dbReference>
<keyword evidence="12" id="KW-0804">Transcription</keyword>
<dbReference type="OrthoDB" id="9787585at2"/>
<dbReference type="GO" id="GO:0005829">
    <property type="term" value="C:cytosol"/>
    <property type="evidence" value="ECO:0007669"/>
    <property type="project" value="TreeGrafter"/>
</dbReference>
<organism evidence="22 23">
    <name type="scientific">Natranaerobius thermophilus (strain ATCC BAA-1301 / DSM 18059 / JW/NM-WN-LF)</name>
    <dbReference type="NCBI Taxonomy" id="457570"/>
    <lineage>
        <taxon>Bacteria</taxon>
        <taxon>Bacillati</taxon>
        <taxon>Bacillota</taxon>
        <taxon>Clostridia</taxon>
        <taxon>Natranaerobiales</taxon>
        <taxon>Natranaerobiaceae</taxon>
        <taxon>Natranaerobius</taxon>
    </lineage>
</organism>
<keyword evidence="23" id="KW-1185">Reference proteome</keyword>
<dbReference type="InterPro" id="IPR039418">
    <property type="entry name" value="LexA-like"/>
</dbReference>
<keyword evidence="15" id="KW-0742">SOS response</keyword>
<dbReference type="Gene3D" id="2.10.109.10">
    <property type="entry name" value="Umud Fragment, subunit A"/>
    <property type="match status" value="1"/>
</dbReference>
<keyword evidence="10" id="KW-0805">Transcription regulation</keyword>
<evidence type="ECO:0000256" key="17">
    <source>
        <dbReference type="ARBA" id="ARBA00034808"/>
    </source>
</evidence>
<evidence type="ECO:0000256" key="10">
    <source>
        <dbReference type="ARBA" id="ARBA00023015"/>
    </source>
</evidence>
<dbReference type="eggNOG" id="COG0210">
    <property type="taxonomic scope" value="Bacteria"/>
</dbReference>
<keyword evidence="9 19" id="KW-0067">ATP-binding</keyword>
<proteinExistence type="inferred from homology"/>
<dbReference type="InterPro" id="IPR006197">
    <property type="entry name" value="Peptidase_S24_LexA"/>
</dbReference>
<keyword evidence="7 19" id="KW-0347">Helicase</keyword>
<dbReference type="InterPro" id="IPR029464">
    <property type="entry name" value="HSDR_N"/>
</dbReference>
<evidence type="ECO:0000256" key="7">
    <source>
        <dbReference type="ARBA" id="ARBA00022806"/>
    </source>
</evidence>
<keyword evidence="5" id="KW-0227">DNA damage</keyword>
<evidence type="ECO:0000256" key="14">
    <source>
        <dbReference type="ARBA" id="ARBA00023235"/>
    </source>
</evidence>
<dbReference type="GO" id="GO:0000725">
    <property type="term" value="P:recombinational repair"/>
    <property type="evidence" value="ECO:0007669"/>
    <property type="project" value="TreeGrafter"/>
</dbReference>
<dbReference type="STRING" id="457570.Nther_0809"/>
<evidence type="ECO:0000256" key="4">
    <source>
        <dbReference type="ARBA" id="ARBA00022741"/>
    </source>
</evidence>
<evidence type="ECO:0000256" key="19">
    <source>
        <dbReference type="PROSITE-ProRule" id="PRU00560"/>
    </source>
</evidence>
<dbReference type="eggNOG" id="COG1974">
    <property type="taxonomic scope" value="Bacteria"/>
</dbReference>
<keyword evidence="13" id="KW-0234">DNA repair</keyword>
<accession>B2A7U7</accession>
<feature type="domain" description="UvrD-like helicase ATP-binding" evidence="21">
    <location>
        <begin position="2"/>
        <end position="311"/>
    </location>
</feature>
<evidence type="ECO:0000256" key="1">
    <source>
        <dbReference type="ARBA" id="ARBA00007484"/>
    </source>
</evidence>
<keyword evidence="4 19" id="KW-0547">Nucleotide-binding</keyword>
<dbReference type="SUPFAM" id="SSF51306">
    <property type="entry name" value="LexA/Signal peptidase"/>
    <property type="match status" value="1"/>
</dbReference>
<dbReference type="GO" id="GO:0005524">
    <property type="term" value="F:ATP binding"/>
    <property type="evidence" value="ECO:0007669"/>
    <property type="project" value="UniProtKB-UniRule"/>
</dbReference>
<keyword evidence="11" id="KW-0238">DNA-binding</keyword>
<feature type="binding site" evidence="19">
    <location>
        <begin position="23"/>
        <end position="30"/>
    </location>
    <ligand>
        <name>ATP</name>
        <dbReference type="ChEBI" id="CHEBI:30616"/>
    </ligand>
</feature>
<dbReference type="GO" id="GO:0003677">
    <property type="term" value="F:DNA binding"/>
    <property type="evidence" value="ECO:0007669"/>
    <property type="project" value="UniProtKB-KW"/>
</dbReference>
<dbReference type="AlphaFoldDB" id="B2A7U7"/>
<dbReference type="CDD" id="cd18807">
    <property type="entry name" value="SF1_C_UvrD"/>
    <property type="match status" value="1"/>
</dbReference>
<dbReference type="PRINTS" id="PR00726">
    <property type="entry name" value="LEXASERPTASE"/>
</dbReference>
<dbReference type="PANTHER" id="PTHR11070:SF45">
    <property type="entry name" value="DNA 3'-5' HELICASE"/>
    <property type="match status" value="1"/>
</dbReference>
<evidence type="ECO:0000256" key="3">
    <source>
        <dbReference type="ARBA" id="ARBA00022705"/>
    </source>
</evidence>
<dbReference type="PROSITE" id="PS51198">
    <property type="entry name" value="UVRD_HELICASE_ATP_BIND"/>
    <property type="match status" value="1"/>
</dbReference>
<name>B2A7U7_NATTJ</name>
<evidence type="ECO:0000256" key="9">
    <source>
        <dbReference type="ARBA" id="ARBA00022840"/>
    </source>
</evidence>
<evidence type="ECO:0000313" key="22">
    <source>
        <dbReference type="EMBL" id="ACB84395.1"/>
    </source>
</evidence>
<keyword evidence="2" id="KW-0678">Repressor</keyword>
<dbReference type="InterPro" id="IPR036286">
    <property type="entry name" value="LexA/Signal_pep-like_sf"/>
</dbReference>
<dbReference type="EC" id="5.6.2.4" evidence="17"/>
<protein>
    <recommendedName>
        <fullName evidence="17">DNA 3'-5' helicase</fullName>
        <ecNumber evidence="17">5.6.2.4</ecNumber>
    </recommendedName>
</protein>
<dbReference type="CDD" id="cd06529">
    <property type="entry name" value="S24_LexA-like"/>
    <property type="match status" value="1"/>
</dbReference>
<evidence type="ECO:0000256" key="13">
    <source>
        <dbReference type="ARBA" id="ARBA00023204"/>
    </source>
</evidence>
<evidence type="ECO:0000256" key="12">
    <source>
        <dbReference type="ARBA" id="ARBA00023163"/>
    </source>
</evidence>
<comment type="catalytic activity">
    <reaction evidence="16">
        <text>Couples ATP hydrolysis with the unwinding of duplex DNA by translocating in the 3'-5' direction.</text>
        <dbReference type="EC" id="5.6.2.4"/>
    </reaction>
</comment>
<dbReference type="GO" id="GO:0004252">
    <property type="term" value="F:serine-type endopeptidase activity"/>
    <property type="evidence" value="ECO:0007669"/>
    <property type="project" value="InterPro"/>
</dbReference>
<keyword evidence="8 20" id="KW-0068">Autocatalytic cleavage</keyword>
<dbReference type="InterPro" id="IPR014017">
    <property type="entry name" value="DNA_helicase_UvrD-like_C"/>
</dbReference>
<evidence type="ECO:0000256" key="18">
    <source>
        <dbReference type="ARBA" id="ARBA00048988"/>
    </source>
</evidence>
<dbReference type="EMBL" id="CP001034">
    <property type="protein sequence ID" value="ACB84395.1"/>
    <property type="molecule type" value="Genomic_DNA"/>
</dbReference>
<evidence type="ECO:0000256" key="16">
    <source>
        <dbReference type="ARBA" id="ARBA00034617"/>
    </source>
</evidence>
<dbReference type="InterPro" id="IPR006200">
    <property type="entry name" value="LexA"/>
</dbReference>
<dbReference type="InterPro" id="IPR000212">
    <property type="entry name" value="DNA_helicase_UvrD/REP"/>
</dbReference>
<dbReference type="RefSeq" id="WP_012447274.1">
    <property type="nucleotide sequence ID" value="NC_010718.1"/>
</dbReference>
<evidence type="ECO:0000256" key="20">
    <source>
        <dbReference type="RuleBase" id="RU003991"/>
    </source>
</evidence>
<sequence>MELNVDQKRIIETKPGGHMLIRGVAGSGKTTVAVHKIPHLLNHYCSQDDKVLVITFTKTLINYINYIYNNIEHETTLFSMINSDQNLQISTADKIIFHLYRKYEEKAGIEEREIIPQKEKYRLLNQAIKYISKKYPDQTVVSDRNVNFLIDEIEWIKSNRYTELEVYQNVDRLGRSRNMEEDGPQRILKNSTNREAIFKTMVLYDELMDKEGYTDFKNMALQVLKGIEEGVITCDKFTHILVDESQDLSRVQLEIIKNMFKNDKNYSSVIFIADTAQSIYLQSWLSHQSFKSIGFDMSGRARTLSKNYRTTAEIAEAAYSLIEDDQTIVNNENYVEPAIIDRRGEHPVYKQFDSDGEELDYVCDMIKNNLYKHYDLKDIAIIAKTRRQLENAKRYLLNNKVDCKILSKRENHFSDDKVKLLTMHSIKGLEYKVVFIIGINENVIPYSPDGNIDLEQESMERRLLYVGMTRAKDKLFLTSSGNPSKFINDINPKYLKLNNENGFSRFNHIGIDSYRFKEKIVDLYSHEEVVRQWVIEELINTLNYPLELIDIEYEIQLFSATGYVDIVVFKNMKGKIVPYIFIEAKHYNTSLDKQDVNQLKSYLEGNSSVEYGMLTNGKDFKILKKQSKKGEFEYIDSLPDYQGDINSLFEEFEYIDLKRDKKYKLHRNLEDKSLIHVYDEKIDNSLEVSEYVKLNVYGELTAGELKYAHQDIQGDVELPKEIVPNPDNCFMLEVTGDSMINAGIDKGDYVIVQKQNYAENLDIVVAVIDQEATLKKYSRMGDTILLMPENKNYEPIIVSEEDLIINGKVIGVLKT</sequence>
<evidence type="ECO:0000256" key="5">
    <source>
        <dbReference type="ARBA" id="ARBA00022763"/>
    </source>
</evidence>
<dbReference type="NCBIfam" id="TIGR00498">
    <property type="entry name" value="lexA"/>
    <property type="match status" value="1"/>
</dbReference>
<evidence type="ECO:0000256" key="6">
    <source>
        <dbReference type="ARBA" id="ARBA00022801"/>
    </source>
</evidence>
<evidence type="ECO:0000256" key="8">
    <source>
        <dbReference type="ARBA" id="ARBA00022813"/>
    </source>
</evidence>
<evidence type="ECO:0000256" key="11">
    <source>
        <dbReference type="ARBA" id="ARBA00023125"/>
    </source>
</evidence>
<dbReference type="GO" id="GO:0043138">
    <property type="term" value="F:3'-5' DNA helicase activity"/>
    <property type="evidence" value="ECO:0007669"/>
    <property type="project" value="UniProtKB-EC"/>
</dbReference>
<dbReference type="Pfam" id="PF13588">
    <property type="entry name" value="HSDR_N_2"/>
    <property type="match status" value="1"/>
</dbReference>
<dbReference type="Gene3D" id="3.40.50.300">
    <property type="entry name" value="P-loop containing nucleotide triphosphate hydrolases"/>
    <property type="match status" value="3"/>
</dbReference>
<dbReference type="InterPro" id="IPR015927">
    <property type="entry name" value="Peptidase_S24_S26A/B/C"/>
</dbReference>
<dbReference type="Pfam" id="PF00580">
    <property type="entry name" value="UvrD-helicase"/>
    <property type="match status" value="1"/>
</dbReference>
<dbReference type="Pfam" id="PF13361">
    <property type="entry name" value="UvrD_C"/>
    <property type="match status" value="1"/>
</dbReference>
<evidence type="ECO:0000259" key="21">
    <source>
        <dbReference type="PROSITE" id="PS51198"/>
    </source>
</evidence>
<evidence type="ECO:0000313" key="23">
    <source>
        <dbReference type="Proteomes" id="UP000001683"/>
    </source>
</evidence>
<dbReference type="Proteomes" id="UP000001683">
    <property type="component" value="Chromosome"/>
</dbReference>
<dbReference type="Pfam" id="PF00717">
    <property type="entry name" value="Peptidase_S24"/>
    <property type="match status" value="1"/>
</dbReference>
<dbReference type="GO" id="GO:0045892">
    <property type="term" value="P:negative regulation of DNA-templated transcription"/>
    <property type="evidence" value="ECO:0007669"/>
    <property type="project" value="InterPro"/>
</dbReference>
<keyword evidence="3" id="KW-0235">DNA replication</keyword>
<gene>
    <name evidence="22" type="ordered locus">Nther_0809</name>
</gene>
<comment type="catalytic activity">
    <reaction evidence="18">
        <text>ATP + H2O = ADP + phosphate + H(+)</text>
        <dbReference type="Rhea" id="RHEA:13065"/>
        <dbReference type="ChEBI" id="CHEBI:15377"/>
        <dbReference type="ChEBI" id="CHEBI:15378"/>
        <dbReference type="ChEBI" id="CHEBI:30616"/>
        <dbReference type="ChEBI" id="CHEBI:43474"/>
        <dbReference type="ChEBI" id="CHEBI:456216"/>
        <dbReference type="EC" id="5.6.2.4"/>
    </reaction>
</comment>
<dbReference type="PANTHER" id="PTHR11070">
    <property type="entry name" value="UVRD / RECB / PCRA DNA HELICASE FAMILY MEMBER"/>
    <property type="match status" value="1"/>
</dbReference>
<dbReference type="InterPro" id="IPR014016">
    <property type="entry name" value="UvrD-like_ATP-bd"/>
</dbReference>
<dbReference type="GO" id="GO:0006260">
    <property type="term" value="P:DNA replication"/>
    <property type="evidence" value="ECO:0007669"/>
    <property type="project" value="UniProtKB-KW"/>
</dbReference>
<dbReference type="GO" id="GO:0009432">
    <property type="term" value="P:SOS response"/>
    <property type="evidence" value="ECO:0007669"/>
    <property type="project" value="UniProtKB-KW"/>
</dbReference>
<evidence type="ECO:0000256" key="15">
    <source>
        <dbReference type="ARBA" id="ARBA00023236"/>
    </source>
</evidence>
<dbReference type="KEGG" id="nth:Nther_0809"/>
<dbReference type="GO" id="GO:0016887">
    <property type="term" value="F:ATP hydrolysis activity"/>
    <property type="evidence" value="ECO:0007669"/>
    <property type="project" value="RHEA"/>
</dbReference>
<keyword evidence="14" id="KW-0413">Isomerase</keyword>
<dbReference type="GO" id="GO:0033202">
    <property type="term" value="C:DNA helicase complex"/>
    <property type="evidence" value="ECO:0007669"/>
    <property type="project" value="TreeGrafter"/>
</dbReference>
<reference evidence="22 23" key="2">
    <citation type="journal article" date="2011" name="J. Bacteriol.">
        <title>Complete genome sequence of the anaerobic, halophilic alkalithermophile Natranaerobius thermophilus JW/NM-WN-LF.</title>
        <authorList>
            <person name="Zhao B."/>
            <person name="Mesbah N.M."/>
            <person name="Dalin E."/>
            <person name="Goodwin L."/>
            <person name="Nolan M."/>
            <person name="Pitluck S."/>
            <person name="Chertkov O."/>
            <person name="Brettin T.S."/>
            <person name="Han J."/>
            <person name="Larimer F.W."/>
            <person name="Land M.L."/>
            <person name="Hauser L."/>
            <person name="Kyrpides N."/>
            <person name="Wiegel J."/>
        </authorList>
    </citation>
    <scope>NUCLEOTIDE SEQUENCE [LARGE SCALE GENOMIC DNA]</scope>
    <source>
        <strain evidence="23">ATCC BAA-1301 / DSM 18059 / JW/NM-WN-LF</strain>
    </source>
</reference>